<gene>
    <name evidence="3" type="ORF">AMK59_7264</name>
</gene>
<feature type="coiled-coil region" evidence="1">
    <location>
        <begin position="482"/>
        <end position="821"/>
    </location>
</feature>
<proteinExistence type="predicted"/>
<keyword evidence="2" id="KW-0812">Transmembrane</keyword>
<name>A0A0T6ATL7_9SCAR</name>
<evidence type="ECO:0000313" key="3">
    <source>
        <dbReference type="EMBL" id="KRT78229.1"/>
    </source>
</evidence>
<keyword evidence="2" id="KW-0472">Membrane</keyword>
<keyword evidence="1" id="KW-0175">Coiled coil</keyword>
<accession>A0A0T6ATL7</accession>
<evidence type="ECO:0000256" key="2">
    <source>
        <dbReference type="SAM" id="Phobius"/>
    </source>
</evidence>
<protein>
    <submittedName>
        <fullName evidence="3">Uncharacterized protein</fullName>
    </submittedName>
</protein>
<feature type="coiled-coil region" evidence="1">
    <location>
        <begin position="342"/>
        <end position="425"/>
    </location>
</feature>
<keyword evidence="2" id="KW-1133">Transmembrane helix</keyword>
<reference evidence="3 4" key="1">
    <citation type="submission" date="2015-09" db="EMBL/GenBank/DDBJ databases">
        <title>Draft genome of the scarab beetle Oryctes borbonicus.</title>
        <authorList>
            <person name="Meyer J.M."/>
            <person name="Markov G.V."/>
            <person name="Baskaran P."/>
            <person name="Herrmann M."/>
            <person name="Sommer R.J."/>
            <person name="Roedelsperger C."/>
        </authorList>
    </citation>
    <scope>NUCLEOTIDE SEQUENCE [LARGE SCALE GENOMIC DNA]</scope>
    <source>
        <strain evidence="3">OB123</strain>
        <tissue evidence="3">Whole animal</tissue>
    </source>
</reference>
<feature type="non-terminal residue" evidence="3">
    <location>
        <position position="1"/>
    </location>
</feature>
<keyword evidence="4" id="KW-1185">Reference proteome</keyword>
<comment type="caution">
    <text evidence="3">The sequence shown here is derived from an EMBL/GenBank/DDBJ whole genome shotgun (WGS) entry which is preliminary data.</text>
</comment>
<sequence>SHIGTENKNFKCDCETSSKIIEIEEKLLNLQRELVQHENCGIIISRQNIDIEFLSRENFGYKEQLENLKMSHNDLKTQLSLEQDKECILLEKCRNLEDDLKSNTNYIGEIQKKFAEYTDLENKCRIYSKKIEELETDNSMKYVKIVNLTVEIEKLRQILARTDQQHKEELAKKINQLEQEKQLHEGEKNQLLEKIKILNDQKVILQNEKEELLSKIIQFENQHREMQNEKDDLWSEQEQLQAENLKYKSTKDFIELEIARVQNENESLQVEKDLFKTKCSNLKMTKDELEQNMTSHLGSLRKKIENTETENKALLSEICLIRHEKKQLEITIAEYKEEHSFNLQLKNQLDELSSFLEKLQKEHEVITIEYDDLKMETKNEKGKVAKLTRNNTKLVKDIKTLENTNDELTKKNNSLETELLVFREKTDYYVKKYEELEKIRESLICQNGELSSKLDRNENSLKKMDIDNKQLGIDLVNIKLALNKAESASEIHQKQNESLRSENHKLHDSLKEFSGESEKKIQIIQELKEICETDKRQIKELEMNLKSCTEENDNLKNDLADKEQALSQIQDKIEHFVDIEFEKKGMQKHIDELEAKLQNFKHFEEQMQIEQELRSNSEDNLKRTIASLENQLAEEASSNAKVTENLERANAKTGSLAEIILKLESRIAFLDKQNEILDKEKNNLKNLSEERHRKLMTAIKSKSGLMQRNKKLTEQNSEVSSKFDKLSMELDRKSKLLDEANQRVKELLDNLYKIEKRFCEDERHRLDVLRNEADRNKEEINKIKCENNRLQHEMEIMMGKIKILEQENLESTQQLEELMLEKNTWLSEKIDACNCVGNITRSKPTIGFDRLVKKNMKLDDKIGVLEEQLTICKKTNENKLKEIATAKETESQLSKEIGDIKKELDKTISSNDILITEMEDLISKIDKLNKENKALKMINSEQELLLDKINCDGLKCKHELLDLENTKREECFEEKSSELHQQLENEIKNHSSLVVYMDTIRDRLCERRLRLCRATTHALSVWKSVLDVNFVCSASKEGLQADHATGTPNGPLDEEIRQVEYQVHVTTSLLDKLTSIKNHDTLRQNLIEPNSDFKDLIEQETSPNLNTDVMENLGLTGNLVRLNNFSPLEMEEKFTALVLAYTIDKKSLLQRCNVQRIRLRERERALGEEISTLSIHLEKYAKGVDVSSQLEQVLRLCTQVSISAEQFGSLMQQEELSKAVELMINYVALLRQRVDNLPNPCLSIKQALGTIYTETEIPIAKQSSEDDKEEEDLPSLPKRERKRFIKETYFIITLSIAVLAVVTLFNMFENCYTSIQHAPIYPPV</sequence>
<organism evidence="3 4">
    <name type="scientific">Oryctes borbonicus</name>
    <dbReference type="NCBI Taxonomy" id="1629725"/>
    <lineage>
        <taxon>Eukaryota</taxon>
        <taxon>Metazoa</taxon>
        <taxon>Ecdysozoa</taxon>
        <taxon>Arthropoda</taxon>
        <taxon>Hexapoda</taxon>
        <taxon>Insecta</taxon>
        <taxon>Pterygota</taxon>
        <taxon>Neoptera</taxon>
        <taxon>Endopterygota</taxon>
        <taxon>Coleoptera</taxon>
        <taxon>Polyphaga</taxon>
        <taxon>Scarabaeiformia</taxon>
        <taxon>Scarabaeidae</taxon>
        <taxon>Dynastinae</taxon>
        <taxon>Oryctes</taxon>
    </lineage>
</organism>
<feature type="coiled-coil region" evidence="1">
    <location>
        <begin position="117"/>
        <end position="317"/>
    </location>
</feature>
<dbReference type="OrthoDB" id="10255522at2759"/>
<evidence type="ECO:0000313" key="4">
    <source>
        <dbReference type="Proteomes" id="UP000051574"/>
    </source>
</evidence>
<dbReference type="EMBL" id="LJIG01022885">
    <property type="protein sequence ID" value="KRT78229.1"/>
    <property type="molecule type" value="Genomic_DNA"/>
</dbReference>
<feature type="transmembrane region" description="Helical" evidence="2">
    <location>
        <begin position="1289"/>
        <end position="1308"/>
    </location>
</feature>
<feature type="coiled-coil region" evidence="1">
    <location>
        <begin position="876"/>
        <end position="945"/>
    </location>
</feature>
<evidence type="ECO:0000256" key="1">
    <source>
        <dbReference type="SAM" id="Coils"/>
    </source>
</evidence>
<dbReference type="Proteomes" id="UP000051574">
    <property type="component" value="Unassembled WGS sequence"/>
</dbReference>